<dbReference type="GO" id="GO:0005506">
    <property type="term" value="F:iron ion binding"/>
    <property type="evidence" value="ECO:0007669"/>
    <property type="project" value="InterPro"/>
</dbReference>
<name>A0A563F1N5_9PSEU</name>
<evidence type="ECO:0000256" key="4">
    <source>
        <dbReference type="ARBA" id="ARBA00023004"/>
    </source>
</evidence>
<feature type="binding site" evidence="5">
    <location>
        <position position="150"/>
    </location>
    <ligand>
        <name>Fe cation</name>
        <dbReference type="ChEBI" id="CHEBI:24875"/>
    </ligand>
</feature>
<dbReference type="Gene3D" id="3.60.130.10">
    <property type="entry name" value="Clavaminate synthase-like"/>
    <property type="match status" value="1"/>
</dbReference>
<dbReference type="AlphaFoldDB" id="A0A563F1N5"/>
<dbReference type="InterPro" id="IPR003819">
    <property type="entry name" value="TauD/TfdA-like"/>
</dbReference>
<keyword evidence="2 5" id="KW-0479">Metal-binding</keyword>
<dbReference type="GO" id="GO:0016491">
    <property type="term" value="F:oxidoreductase activity"/>
    <property type="evidence" value="ECO:0007669"/>
    <property type="project" value="UniProtKB-KW"/>
</dbReference>
<dbReference type="InterPro" id="IPR042098">
    <property type="entry name" value="TauD-like_sf"/>
</dbReference>
<dbReference type="PIRSF" id="PIRSF019543">
    <property type="entry name" value="Clavaminate_syn"/>
    <property type="match status" value="1"/>
</dbReference>
<dbReference type="Pfam" id="PF02668">
    <property type="entry name" value="TauD"/>
    <property type="match status" value="1"/>
</dbReference>
<dbReference type="EMBL" id="VOBR01000002">
    <property type="protein sequence ID" value="TWP53887.1"/>
    <property type="molecule type" value="Genomic_DNA"/>
</dbReference>
<evidence type="ECO:0000313" key="7">
    <source>
        <dbReference type="EMBL" id="TWP53887.1"/>
    </source>
</evidence>
<keyword evidence="4 5" id="KW-0408">Iron</keyword>
<reference evidence="7 8" key="1">
    <citation type="submission" date="2019-07" db="EMBL/GenBank/DDBJ databases">
        <title>Lentzea xizangensis sp. nov., isolated from Qinghai-Tibetan Plateau Soils.</title>
        <authorList>
            <person name="Huang J."/>
        </authorList>
    </citation>
    <scope>NUCLEOTIDE SEQUENCE [LARGE SCALE GENOMIC DNA]</scope>
    <source>
        <strain evidence="7 8">FXJ1.1311</strain>
    </source>
</reference>
<proteinExistence type="inferred from homology"/>
<keyword evidence="8" id="KW-1185">Reference proteome</keyword>
<sequence>MSGAITVDVPAVLAVDEHEARQLAELARRLRDRPRDDPPAFCAAAAALAGNVPPRLVDAVRDFGRDGRSGALVLAGLPTGPVPCTPDGHDRHVGERCQLVRIQAILAELLGHLIAYEAEGEGALFQDIVPSRPAARTQTSLSSAVELELHTEQAFSALRPDHLSMACLRGDPDARTYLLTARQVTAALRPDEVAELRLPRWVTQVDESFRAASARFLDGDVRGPMPILSGPDDDPRIVLDQDLMRGVDPAAQRLLDRVIEIYLRDRRHHALAAGEVLFLDNQRVVHGRSAFRPRFDGTDRLVVRCFVTRDLRQSQHARDGSRTVASRFS</sequence>
<dbReference type="Proteomes" id="UP000316639">
    <property type="component" value="Unassembled WGS sequence"/>
</dbReference>
<feature type="binding site" evidence="5">
    <location>
        <position position="152"/>
    </location>
    <ligand>
        <name>Fe cation</name>
        <dbReference type="ChEBI" id="CHEBI:24875"/>
    </ligand>
</feature>
<feature type="domain" description="TauD/TfdA-like" evidence="6">
    <location>
        <begin position="135"/>
        <end position="305"/>
    </location>
</feature>
<organism evidence="7 8">
    <name type="scientific">Lentzea tibetensis</name>
    <dbReference type="NCBI Taxonomy" id="2591470"/>
    <lineage>
        <taxon>Bacteria</taxon>
        <taxon>Bacillati</taxon>
        <taxon>Actinomycetota</taxon>
        <taxon>Actinomycetes</taxon>
        <taxon>Pseudonocardiales</taxon>
        <taxon>Pseudonocardiaceae</taxon>
        <taxon>Lentzea</taxon>
    </lineage>
</organism>
<dbReference type="SUPFAM" id="SSF51197">
    <property type="entry name" value="Clavaminate synthase-like"/>
    <property type="match status" value="1"/>
</dbReference>
<dbReference type="RefSeq" id="WP_146349483.1">
    <property type="nucleotide sequence ID" value="NZ_VOBR01000002.1"/>
</dbReference>
<evidence type="ECO:0000256" key="3">
    <source>
        <dbReference type="ARBA" id="ARBA00023002"/>
    </source>
</evidence>
<evidence type="ECO:0000256" key="1">
    <source>
        <dbReference type="ARBA" id="ARBA00008425"/>
    </source>
</evidence>
<accession>A0A563F1N5</accession>
<keyword evidence="3" id="KW-0560">Oxidoreductase</keyword>
<comment type="caution">
    <text evidence="7">The sequence shown here is derived from an EMBL/GenBank/DDBJ whole genome shotgun (WGS) entry which is preliminary data.</text>
</comment>
<evidence type="ECO:0000259" key="6">
    <source>
        <dbReference type="Pfam" id="PF02668"/>
    </source>
</evidence>
<evidence type="ECO:0000256" key="2">
    <source>
        <dbReference type="ARBA" id="ARBA00022723"/>
    </source>
</evidence>
<dbReference type="InterPro" id="IPR014503">
    <property type="entry name" value="Clavaminate_syn-like"/>
</dbReference>
<evidence type="ECO:0000256" key="5">
    <source>
        <dbReference type="PIRSR" id="PIRSR019543-2"/>
    </source>
</evidence>
<gene>
    <name evidence="7" type="ORF">FKR81_03785</name>
</gene>
<comment type="similarity">
    <text evidence="1">Belongs to the clavaminate synthase family.</text>
</comment>
<evidence type="ECO:0000313" key="8">
    <source>
        <dbReference type="Proteomes" id="UP000316639"/>
    </source>
</evidence>
<dbReference type="OrthoDB" id="3872700at2"/>
<protein>
    <submittedName>
        <fullName evidence="7">Oxygenase</fullName>
    </submittedName>
</protein>